<dbReference type="GO" id="GO:0007010">
    <property type="term" value="P:cytoskeleton organization"/>
    <property type="evidence" value="ECO:0007669"/>
    <property type="project" value="InterPro"/>
</dbReference>
<dbReference type="Pfam" id="PF00412">
    <property type="entry name" value="LIM"/>
    <property type="match status" value="4"/>
</dbReference>
<dbReference type="AlphaFoldDB" id="H2DJX1"/>
<dbReference type="InterPro" id="IPR001781">
    <property type="entry name" value="Znf_LIM"/>
</dbReference>
<dbReference type="FunFam" id="2.10.110.10:FF:000055">
    <property type="entry name" value="Actin binding LIM protein 1"/>
    <property type="match status" value="1"/>
</dbReference>
<name>H2DJX1_MNELE</name>
<dbReference type="PANTHER" id="PTHR24213:SF9">
    <property type="entry name" value="UNCOORDINATED 115A, ISOFORM B-RELATED"/>
    <property type="match status" value="1"/>
</dbReference>
<dbReference type="PROSITE" id="PS50023">
    <property type="entry name" value="LIM_DOMAIN_2"/>
    <property type="match status" value="2"/>
</dbReference>
<keyword evidence="1 4" id="KW-0479">Metal-binding</keyword>
<feature type="domain" description="LIM zinc-binding" evidence="6">
    <location>
        <begin position="140"/>
        <end position="198"/>
    </location>
</feature>
<keyword evidence="3 4" id="KW-0440">LIM domain</keyword>
<proteinExistence type="evidence at transcript level"/>
<feature type="compositionally biased region" description="Low complexity" evidence="5">
    <location>
        <begin position="382"/>
        <end position="395"/>
    </location>
</feature>
<dbReference type="Pfam" id="PF02209">
    <property type="entry name" value="VHP"/>
    <property type="match status" value="1"/>
</dbReference>
<dbReference type="SUPFAM" id="SSF57716">
    <property type="entry name" value="Glucocorticoid receptor-like (DNA-binding domain)"/>
    <property type="match status" value="3"/>
</dbReference>
<evidence type="ECO:0000259" key="6">
    <source>
        <dbReference type="PROSITE" id="PS50023"/>
    </source>
</evidence>
<feature type="compositionally biased region" description="Acidic residues" evidence="5">
    <location>
        <begin position="495"/>
        <end position="504"/>
    </location>
</feature>
<keyword evidence="2 4" id="KW-0862">Zinc</keyword>
<dbReference type="GO" id="GO:0051015">
    <property type="term" value="F:actin filament binding"/>
    <property type="evidence" value="ECO:0007669"/>
    <property type="project" value="TreeGrafter"/>
</dbReference>
<dbReference type="SMART" id="SM00132">
    <property type="entry name" value="LIM"/>
    <property type="match status" value="4"/>
</dbReference>
<dbReference type="PANTHER" id="PTHR24213">
    <property type="entry name" value="ACTIN-BINDING LIM PROTEIN"/>
    <property type="match status" value="1"/>
</dbReference>
<feature type="compositionally biased region" description="Basic and acidic residues" evidence="5">
    <location>
        <begin position="419"/>
        <end position="428"/>
    </location>
</feature>
<feature type="domain" description="HP" evidence="7">
    <location>
        <begin position="629"/>
        <end position="694"/>
    </location>
</feature>
<dbReference type="GO" id="GO:0030032">
    <property type="term" value="P:lamellipodium assembly"/>
    <property type="evidence" value="ECO:0007669"/>
    <property type="project" value="TreeGrafter"/>
</dbReference>
<feature type="region of interest" description="Disordered" evidence="5">
    <location>
        <begin position="262"/>
        <end position="348"/>
    </location>
</feature>
<evidence type="ECO:0000256" key="2">
    <source>
        <dbReference type="ARBA" id="ARBA00022833"/>
    </source>
</evidence>
<feature type="region of interest" description="Disordered" evidence="5">
    <location>
        <begin position="364"/>
        <end position="603"/>
    </location>
</feature>
<reference evidence="8" key="1">
    <citation type="submission" date="2011-08" db="EMBL/GenBank/DDBJ databases">
        <title>The Diversification of the LIM Superclass at the Base of the Metazoa Increased Subcellular Complexity and Promoted Multicellular Specialization.</title>
        <authorList>
            <person name="Koch B.J."/>
            <person name="Ryan J.F."/>
            <person name="Baxevanis A.D."/>
        </authorList>
    </citation>
    <scope>NUCLEOTIDE SEQUENCE</scope>
</reference>
<feature type="compositionally biased region" description="Basic and acidic residues" evidence="5">
    <location>
        <begin position="505"/>
        <end position="524"/>
    </location>
</feature>
<dbReference type="SUPFAM" id="SSF47050">
    <property type="entry name" value="VHP, Villin headpiece domain"/>
    <property type="match status" value="1"/>
</dbReference>
<feature type="domain" description="LIM zinc-binding" evidence="6">
    <location>
        <begin position="13"/>
        <end position="73"/>
    </location>
</feature>
<dbReference type="PROSITE" id="PS00478">
    <property type="entry name" value="LIM_DOMAIN_1"/>
    <property type="match status" value="3"/>
</dbReference>
<evidence type="ECO:0000256" key="3">
    <source>
        <dbReference type="ARBA" id="ARBA00023038"/>
    </source>
</evidence>
<dbReference type="Gene3D" id="2.10.110.10">
    <property type="entry name" value="Cysteine Rich Protein"/>
    <property type="match status" value="4"/>
</dbReference>
<dbReference type="PROSITE" id="PS51089">
    <property type="entry name" value="HP"/>
    <property type="match status" value="1"/>
</dbReference>
<dbReference type="InterPro" id="IPR036886">
    <property type="entry name" value="Villin_headpiece_dom_sf"/>
</dbReference>
<evidence type="ECO:0000313" key="8">
    <source>
        <dbReference type="EMBL" id="AEY80342.1"/>
    </source>
</evidence>
<organism evidence="8">
    <name type="scientific">Mnemiopsis leidyi</name>
    <name type="common">Sea walnut</name>
    <name type="synonym">Warty comb jellyfish</name>
    <dbReference type="NCBI Taxonomy" id="27923"/>
    <lineage>
        <taxon>Eukaryota</taxon>
        <taxon>Metazoa</taxon>
        <taxon>Ctenophora</taxon>
        <taxon>Tentaculata</taxon>
        <taxon>Lobata</taxon>
        <taxon>Bolinopsidae</taxon>
        <taxon>Mnemiopsis</taxon>
    </lineage>
</organism>
<dbReference type="GO" id="GO:0046872">
    <property type="term" value="F:metal ion binding"/>
    <property type="evidence" value="ECO:0007669"/>
    <property type="project" value="UniProtKB-KW"/>
</dbReference>
<gene>
    <name evidence="8" type="primary">ML093519</name>
</gene>
<protein>
    <submittedName>
        <fullName evidence="8">ABLIM class LIM protein ML093519b</fullName>
    </submittedName>
</protein>
<dbReference type="SMART" id="SM00153">
    <property type="entry name" value="VHP"/>
    <property type="match status" value="1"/>
</dbReference>
<feature type="compositionally biased region" description="Low complexity" evidence="5">
    <location>
        <begin position="429"/>
        <end position="454"/>
    </location>
</feature>
<dbReference type="Gene3D" id="1.10.950.10">
    <property type="entry name" value="Villin headpiece domain"/>
    <property type="match status" value="1"/>
</dbReference>
<evidence type="ECO:0000256" key="4">
    <source>
        <dbReference type="PROSITE-ProRule" id="PRU00125"/>
    </source>
</evidence>
<feature type="compositionally biased region" description="Pro residues" evidence="5">
    <location>
        <begin position="299"/>
        <end position="313"/>
    </location>
</feature>
<dbReference type="InterPro" id="IPR051618">
    <property type="entry name" value="Actin-binding_LIM"/>
</dbReference>
<sequence length="694" mass="77251">MGCRTVSSGNKITNCGSCGEVLLGDAIKVAANLHYHIHCFTCTECGCELVNTGFFTKLAKYYCAEDYHALFGTLCTLCQKYIEGEGLSIQGKGKSYHISCLTCSKCGGRFDEGSRITFEKEAALCDACKVTGVKTSATKHLCAACQEVIVGTSIYAMDQEWHMNCFSCQECKKALTGEYMCKDGVPYCEEDYQTLYGQCCNICSEFILGKVLQAGGNSYHTSCLKCYICTQQFEEGQEIFMQDELFWHTDCDETTEHVIEEQKPIEVEVEDEEKVEQEKAVKEEMQEEPEEGEKTPPELVLPPPPDSTPPPDTPLTETLEDQLTTPDVFKDPPGTLTADDIRDRSKSSVSILSDYEDLTVLKEADREVVYDSDFEETANPEVSVRTSKSQSTSSVEPKQSDSDEPKKILSVSDSLASSKHGEVEKEEVAPSATASESEPAMSESGGSVSSVPKGSEPHSTTLESDVSVDKQEVFGDVSDTVVIKENGRGSLTSEQEQEQKEEEEERHLSVKEILRLAQEKERETMGNAVLVRKNKVDPTISRRYLSTDSENSDRGSEASDPPAKPPRSRSKSPVRNKPEMIVQPTMKSNHGVPDTAPSATLKGLRTVDSPILKLMDEMNRPDEEQIDYLDYQDTYDISILQSQKVRLPKGIDRSQLQQYLSDEQFEAAFKMSQEKFDSLPLWKKTNLKKSLHLF</sequence>
<evidence type="ECO:0000256" key="5">
    <source>
        <dbReference type="SAM" id="MobiDB-lite"/>
    </source>
</evidence>
<evidence type="ECO:0000256" key="1">
    <source>
        <dbReference type="ARBA" id="ARBA00022723"/>
    </source>
</evidence>
<accession>H2DJX1</accession>
<dbReference type="GO" id="GO:0015629">
    <property type="term" value="C:actin cytoskeleton"/>
    <property type="evidence" value="ECO:0007669"/>
    <property type="project" value="TreeGrafter"/>
</dbReference>
<dbReference type="InterPro" id="IPR003128">
    <property type="entry name" value="Villin_headpiece"/>
</dbReference>
<dbReference type="EMBL" id="JN615193">
    <property type="protein sequence ID" value="AEY80342.1"/>
    <property type="molecule type" value="mRNA"/>
</dbReference>
<feature type="compositionally biased region" description="Basic and acidic residues" evidence="5">
    <location>
        <begin position="398"/>
        <end position="407"/>
    </location>
</feature>
<evidence type="ECO:0000259" key="7">
    <source>
        <dbReference type="PROSITE" id="PS51089"/>
    </source>
</evidence>